<dbReference type="GO" id="GO:0000162">
    <property type="term" value="P:L-tryptophan biosynthetic process"/>
    <property type="evidence" value="ECO:0007669"/>
    <property type="project" value="TreeGrafter"/>
</dbReference>
<dbReference type="InterPro" id="IPR015890">
    <property type="entry name" value="Chorismate_C"/>
</dbReference>
<dbReference type="EMBL" id="QWZP01000003">
    <property type="protein sequence ID" value="RIU86160.1"/>
    <property type="molecule type" value="Genomic_DNA"/>
</dbReference>
<dbReference type="GO" id="GO:0046872">
    <property type="term" value="F:metal ion binding"/>
    <property type="evidence" value="ECO:0007669"/>
    <property type="project" value="UniProtKB-KW"/>
</dbReference>
<dbReference type="SUPFAM" id="SSF56322">
    <property type="entry name" value="ADC synthase"/>
    <property type="match status" value="1"/>
</dbReference>
<evidence type="ECO:0000259" key="10">
    <source>
        <dbReference type="Pfam" id="PF00425"/>
    </source>
</evidence>
<evidence type="ECO:0000256" key="6">
    <source>
        <dbReference type="ARBA" id="ARBA00023239"/>
    </source>
</evidence>
<evidence type="ECO:0000313" key="12">
    <source>
        <dbReference type="EMBL" id="RIU86160.1"/>
    </source>
</evidence>
<dbReference type="RefSeq" id="WP_158366081.1">
    <property type="nucleotide sequence ID" value="NZ_QWZP01000003.1"/>
</dbReference>
<reference evidence="13" key="1">
    <citation type="submission" date="2018-08" db="EMBL/GenBank/DDBJ databases">
        <authorList>
            <person name="Dai Z."/>
        </authorList>
    </citation>
    <scope>NUCLEOTIDE SEQUENCE [LARGE SCALE GENOMIC DNA]</scope>
    <source>
        <strain evidence="13">KPTW1</strain>
    </source>
</reference>
<reference evidence="12 13" key="2">
    <citation type="submission" date="2018-10" db="EMBL/GenBank/DDBJ databases">
        <title>Draft genome sequence of Candidatus Sulcia muelleri from Kolla paulula, a vector of Xylella fastidiosa causing Pierces disease of grapevine in Taiwan.</title>
        <authorList>
            <person name="Shih H.-T."/>
        </authorList>
    </citation>
    <scope>NUCLEOTIDE SEQUENCE [LARGE SCALE GENOMIC DNA]</scope>
    <source>
        <strain evidence="12 13">KPTW1</strain>
    </source>
</reference>
<dbReference type="InterPro" id="IPR005801">
    <property type="entry name" value="ADC_synthase"/>
</dbReference>
<proteinExistence type="predicted"/>
<evidence type="ECO:0000256" key="9">
    <source>
        <dbReference type="SAM" id="Coils"/>
    </source>
</evidence>
<comment type="function">
    <text evidence="7">Part of a heterotetrameric complex that catalyzes the two-step biosynthesis of anthranilate, an intermediate in the biosynthesis of L-tryptophan. In the first step, the glutamine-binding beta subunit (TrpG) of anthranilate synthase (AS) provides the glutamine amidotransferase activity which generates ammonia as a substrate that, along with chorismate, is used in the second step, catalyzed by the large alpha subunit of AS (TrpE) to produce anthranilate. In the absence of TrpG, TrpE can synthesize anthranilate directly from chorismate and high concentrations of ammonia.</text>
</comment>
<dbReference type="PANTHER" id="PTHR11236">
    <property type="entry name" value="AMINOBENZOATE/ANTHRANILATE SYNTHASE"/>
    <property type="match status" value="1"/>
</dbReference>
<dbReference type="Proteomes" id="UP000265496">
    <property type="component" value="Unassembled WGS sequence"/>
</dbReference>
<evidence type="ECO:0000256" key="3">
    <source>
        <dbReference type="ARBA" id="ARBA00020653"/>
    </source>
</evidence>
<evidence type="ECO:0000256" key="2">
    <source>
        <dbReference type="ARBA" id="ARBA00011575"/>
    </source>
</evidence>
<feature type="coiled-coil region" evidence="9">
    <location>
        <begin position="442"/>
        <end position="469"/>
    </location>
</feature>
<comment type="subunit">
    <text evidence="2">Heterotetramer consisting of two non-identical subunits: a beta subunit (TrpG) and a large alpha subunit (TrpE).</text>
</comment>
<evidence type="ECO:0000256" key="4">
    <source>
        <dbReference type="ARBA" id="ARBA00022723"/>
    </source>
</evidence>
<evidence type="ECO:0000256" key="7">
    <source>
        <dbReference type="ARBA" id="ARBA00025634"/>
    </source>
</evidence>
<keyword evidence="4" id="KW-0479">Metal-binding</keyword>
<dbReference type="Gene3D" id="3.60.120.10">
    <property type="entry name" value="Anthranilate synthase"/>
    <property type="match status" value="1"/>
</dbReference>
<dbReference type="GO" id="GO:0004049">
    <property type="term" value="F:anthranilate synthase activity"/>
    <property type="evidence" value="ECO:0007669"/>
    <property type="project" value="UniProtKB-EC"/>
</dbReference>
<evidence type="ECO:0000256" key="1">
    <source>
        <dbReference type="ARBA" id="ARBA00001946"/>
    </source>
</evidence>
<sequence>MYKFSFKTIQKKLLADISTPVELYLKLRDKFSNLLLLESSDYQTTKNHSSIICINLISEIRIHNNKIKILYPDNKKYNLSIDSTSPTSIQFYLDNFIQKFDSKNNCSPYSGFYGYTSYDSVQFFENIKLNSFINKSYDVPQIRFGFYANLIIFKHFYNELYIVEHKFYEKNDTSINIIIDLVYNQNYSYFPFKTIGKKYSNITDNEYKKMVSSGRKACIKGDVFQIVISRQFKQKFKGDEFNVYRALRSINPSPYLFYFDYGDYKLLGSSPESQILVKNNKAYINPIAGTIKRSGNDEKDKKLAQKLIKDPKENAEHVMLVDLARNDLSKNSRNVIVDNYKEVQYFSHVLHMVSKVSCILKKKISLIKVFGDTFPAGTLSGAPKYKAMKLIDNIEKINRGIYGGAIGFFGLDGNLNTAIIIRSFISKNNILFFQAGAGIVYGSKADKELEEVNNKLMALNNAIELAKNLFK</sequence>
<keyword evidence="9" id="KW-0175">Coiled coil</keyword>
<comment type="caution">
    <text evidence="12">The sequence shown here is derived from an EMBL/GenBank/DDBJ whole genome shotgun (WGS) entry which is preliminary data.</text>
</comment>
<dbReference type="Pfam" id="PF00425">
    <property type="entry name" value="Chorismate_bind"/>
    <property type="match status" value="1"/>
</dbReference>
<dbReference type="InterPro" id="IPR019999">
    <property type="entry name" value="Anth_synth_I-like"/>
</dbReference>
<comment type="catalytic activity">
    <reaction evidence="8">
        <text>chorismate + L-glutamine = anthranilate + pyruvate + L-glutamate + H(+)</text>
        <dbReference type="Rhea" id="RHEA:21732"/>
        <dbReference type="ChEBI" id="CHEBI:15361"/>
        <dbReference type="ChEBI" id="CHEBI:15378"/>
        <dbReference type="ChEBI" id="CHEBI:16567"/>
        <dbReference type="ChEBI" id="CHEBI:29748"/>
        <dbReference type="ChEBI" id="CHEBI:29985"/>
        <dbReference type="ChEBI" id="CHEBI:58359"/>
        <dbReference type="EC" id="4.1.3.27"/>
    </reaction>
</comment>
<evidence type="ECO:0000259" key="11">
    <source>
        <dbReference type="Pfam" id="PF04715"/>
    </source>
</evidence>
<dbReference type="PANTHER" id="PTHR11236:SF48">
    <property type="entry name" value="ISOCHORISMATE SYNTHASE MENF"/>
    <property type="match status" value="1"/>
</dbReference>
<organism evidence="12 13">
    <name type="scientific">Candidatus Karelsulcia muelleri</name>
    <dbReference type="NCBI Taxonomy" id="336810"/>
    <lineage>
        <taxon>Bacteria</taxon>
        <taxon>Pseudomonadati</taxon>
        <taxon>Bacteroidota</taxon>
        <taxon>Flavobacteriia</taxon>
        <taxon>Flavobacteriales</taxon>
        <taxon>Candidatus Karelsulcia</taxon>
    </lineage>
</organism>
<keyword evidence="6" id="KW-0456">Lyase</keyword>
<dbReference type="AlphaFoldDB" id="A0A3A1MNK1"/>
<gene>
    <name evidence="12" type="ORF">D2A33_00620</name>
</gene>
<feature type="domain" description="Anthranilate synthase component I N-terminal" evidence="11">
    <location>
        <begin position="16"/>
        <end position="162"/>
    </location>
</feature>
<evidence type="ECO:0000313" key="13">
    <source>
        <dbReference type="Proteomes" id="UP000265496"/>
    </source>
</evidence>
<accession>A0A3A1MNK1</accession>
<evidence type="ECO:0000256" key="5">
    <source>
        <dbReference type="ARBA" id="ARBA00022842"/>
    </source>
</evidence>
<evidence type="ECO:0000256" key="8">
    <source>
        <dbReference type="ARBA" id="ARBA00047683"/>
    </source>
</evidence>
<name>A0A3A1MNK1_9FLAO</name>
<feature type="domain" description="Chorismate-utilising enzyme C-terminal" evidence="10">
    <location>
        <begin position="205"/>
        <end position="455"/>
    </location>
</feature>
<protein>
    <recommendedName>
        <fullName evidence="3">Anthranilate synthase component 1</fullName>
    </recommendedName>
</protein>
<comment type="cofactor">
    <cofactor evidence="1">
        <name>Mg(2+)</name>
        <dbReference type="ChEBI" id="CHEBI:18420"/>
    </cofactor>
</comment>
<dbReference type="PRINTS" id="PR00095">
    <property type="entry name" value="ANTSNTHASEI"/>
</dbReference>
<dbReference type="InterPro" id="IPR006805">
    <property type="entry name" value="Anth_synth_I_N"/>
</dbReference>
<keyword evidence="5" id="KW-0460">Magnesium</keyword>
<dbReference type="Pfam" id="PF04715">
    <property type="entry name" value="Anth_synt_I_N"/>
    <property type="match status" value="1"/>
</dbReference>